<accession>A0ABY8TSF4</accession>
<feature type="compositionally biased region" description="Low complexity" evidence="3">
    <location>
        <begin position="330"/>
        <end position="341"/>
    </location>
</feature>
<feature type="region of interest" description="Disordered" evidence="3">
    <location>
        <begin position="1"/>
        <end position="84"/>
    </location>
</feature>
<keyword evidence="2" id="KW-0539">Nucleus</keyword>
<feature type="compositionally biased region" description="Low complexity" evidence="3">
    <location>
        <begin position="1"/>
        <end position="23"/>
    </location>
</feature>
<sequence length="559" mass="59197">MPLPQQQQQQHQHQQQQQQQQQQPEPPHPEVQKGWLEQQQLQEQQQQQQQQRQHQQQQQQQQQVKKKRMNIARKPAGGKASSGDKADAAAAAAAAAAGAAAGAVGSAATSSEADGEKPPARLMKGTVLSCASHAQNPTGEMGVRMRKNPYRFEAFISVPPFRYLHLGQHTTAAEAVRTRDTAMLAIFGVGAAAAHGAAWLSPDAAASIAAEEVAAMAAKLAEKEQVASKMNQQGADKALVQAAPAAAADSCNHRQAVPRCAAIPTLPAALAALRRLPELPQGDALGLCSLCGHYEALCAYAVGTPTDREWSVFCNNCHYFACEQPQPQLQSQQQQQQQQQQHSHTLPSARHRRAKALRERAAAMRVASDEALDDLQGLAGRFAGQVAVPGIQCTMQTQPGVLGPRVPLTGPGPAGYAVTAQQLSGMLAGISYSHLEPPVKAAGGDTADARSSADLAAAMLQRITQRQRYGQSNPATAVLGETGKLFGAAVGRSLTTHKGQVYDSILLLMGLEGTRTPGHIDPAAALTFAWPLLLPGQQAGEDLMQQGGQCSAVCTTNVT</sequence>
<comment type="subcellular location">
    <subcellularLocation>
        <location evidence="1">Nucleus</location>
    </subcellularLocation>
</comment>
<evidence type="ECO:0000256" key="3">
    <source>
        <dbReference type="SAM" id="MobiDB-lite"/>
    </source>
</evidence>
<organism evidence="4 5">
    <name type="scientific">Tetradesmus obliquus</name>
    <name type="common">Green alga</name>
    <name type="synonym">Acutodesmus obliquus</name>
    <dbReference type="NCBI Taxonomy" id="3088"/>
    <lineage>
        <taxon>Eukaryota</taxon>
        <taxon>Viridiplantae</taxon>
        <taxon>Chlorophyta</taxon>
        <taxon>core chlorophytes</taxon>
        <taxon>Chlorophyceae</taxon>
        <taxon>CS clade</taxon>
        <taxon>Sphaeropleales</taxon>
        <taxon>Scenedesmaceae</taxon>
        <taxon>Tetradesmus</taxon>
    </lineage>
</organism>
<dbReference type="EMBL" id="CP126210">
    <property type="protein sequence ID" value="WIA12052.1"/>
    <property type="molecule type" value="Genomic_DNA"/>
</dbReference>
<protein>
    <submittedName>
        <fullName evidence="4">Uncharacterized protein</fullName>
    </submittedName>
</protein>
<keyword evidence="5" id="KW-1185">Reference proteome</keyword>
<evidence type="ECO:0000313" key="4">
    <source>
        <dbReference type="EMBL" id="WIA12052.1"/>
    </source>
</evidence>
<gene>
    <name evidence="4" type="ORF">OEZ85_012131</name>
</gene>
<evidence type="ECO:0000313" key="5">
    <source>
        <dbReference type="Proteomes" id="UP001244341"/>
    </source>
</evidence>
<reference evidence="4 5" key="1">
    <citation type="submission" date="2023-05" db="EMBL/GenBank/DDBJ databases">
        <title>A 100% complete, gapless, phased diploid assembly of the Scenedesmus obliquus UTEX 3031 genome.</title>
        <authorList>
            <person name="Biondi T.C."/>
            <person name="Hanschen E.R."/>
            <person name="Kwon T."/>
            <person name="Eng W."/>
            <person name="Kruse C.P.S."/>
            <person name="Koehler S.I."/>
            <person name="Kunde Y."/>
            <person name="Gleasner C.D."/>
            <person name="You Mak K.T."/>
            <person name="Polle J."/>
            <person name="Hovde B.T."/>
            <person name="Starkenburg S.R."/>
        </authorList>
    </citation>
    <scope>NUCLEOTIDE SEQUENCE [LARGE SCALE GENOMIC DNA]</scope>
    <source>
        <strain evidence="4 5">DOE0152z</strain>
    </source>
</reference>
<evidence type="ECO:0000256" key="1">
    <source>
        <dbReference type="ARBA" id="ARBA00004123"/>
    </source>
</evidence>
<feature type="region of interest" description="Disordered" evidence="3">
    <location>
        <begin position="330"/>
        <end position="359"/>
    </location>
</feature>
<dbReference type="Proteomes" id="UP001244341">
    <property type="component" value="Chromosome 3b"/>
</dbReference>
<name>A0ABY8TSF4_TETOB</name>
<feature type="compositionally biased region" description="Low complexity" evidence="3">
    <location>
        <begin position="38"/>
        <end position="63"/>
    </location>
</feature>
<dbReference type="PANTHER" id="PTHR45093:SF2">
    <property type="entry name" value="LISH DOMAIN-CONTAINING PROTEIN"/>
    <property type="match status" value="1"/>
</dbReference>
<dbReference type="PANTHER" id="PTHR45093">
    <property type="entry name" value="TRANSCRIPTION ACTIVATOR MSS11"/>
    <property type="match status" value="1"/>
</dbReference>
<proteinExistence type="predicted"/>
<evidence type="ECO:0000256" key="2">
    <source>
        <dbReference type="ARBA" id="ARBA00023242"/>
    </source>
</evidence>